<comment type="caution">
    <text evidence="2">The sequence shown here is derived from an EMBL/GenBank/DDBJ whole genome shotgun (WGS) entry which is preliminary data.</text>
</comment>
<dbReference type="AlphaFoldDB" id="A0A9E2P155"/>
<evidence type="ECO:0000313" key="2">
    <source>
        <dbReference type="EMBL" id="MBU3853624.1"/>
    </source>
</evidence>
<protein>
    <submittedName>
        <fullName evidence="2">Porin</fullName>
    </submittedName>
</protein>
<keyword evidence="1" id="KW-0732">Signal</keyword>
<dbReference type="Pfam" id="PF14121">
    <property type="entry name" value="Porin_10"/>
    <property type="match status" value="1"/>
</dbReference>
<feature type="chain" id="PRO_5039173250" evidence="1">
    <location>
        <begin position="21"/>
        <end position="735"/>
    </location>
</feature>
<feature type="signal peptide" evidence="1">
    <location>
        <begin position="1"/>
        <end position="20"/>
    </location>
</feature>
<evidence type="ECO:0000313" key="3">
    <source>
        <dbReference type="Proteomes" id="UP000823865"/>
    </source>
</evidence>
<organism evidence="2 3">
    <name type="scientific">Candidatus Paraprevotella stercoravium</name>
    <dbReference type="NCBI Taxonomy" id="2838725"/>
    <lineage>
        <taxon>Bacteria</taxon>
        <taxon>Pseudomonadati</taxon>
        <taxon>Bacteroidota</taxon>
        <taxon>Bacteroidia</taxon>
        <taxon>Bacteroidales</taxon>
        <taxon>Prevotellaceae</taxon>
        <taxon>Paraprevotella</taxon>
    </lineage>
</organism>
<reference evidence="2" key="1">
    <citation type="journal article" date="2021" name="PeerJ">
        <title>Extensive microbial diversity within the chicken gut microbiome revealed by metagenomics and culture.</title>
        <authorList>
            <person name="Gilroy R."/>
            <person name="Ravi A."/>
            <person name="Getino M."/>
            <person name="Pursley I."/>
            <person name="Horton D.L."/>
            <person name="Alikhan N.F."/>
            <person name="Baker D."/>
            <person name="Gharbi K."/>
            <person name="Hall N."/>
            <person name="Watson M."/>
            <person name="Adriaenssens E.M."/>
            <person name="Foster-Nyarko E."/>
            <person name="Jarju S."/>
            <person name="Secka A."/>
            <person name="Antonio M."/>
            <person name="Oren A."/>
            <person name="Chaudhuri R.R."/>
            <person name="La Ragione R."/>
            <person name="Hildebrand F."/>
            <person name="Pallen M.J."/>
        </authorList>
    </citation>
    <scope>NUCLEOTIDE SEQUENCE</scope>
    <source>
        <strain evidence="2">G3-2149</strain>
    </source>
</reference>
<evidence type="ECO:0000256" key="1">
    <source>
        <dbReference type="SAM" id="SignalP"/>
    </source>
</evidence>
<gene>
    <name evidence="2" type="ORF">H9789_07395</name>
</gene>
<dbReference type="InterPro" id="IPR025631">
    <property type="entry name" value="Porin_10"/>
</dbReference>
<dbReference type="EMBL" id="JAHLFU010000158">
    <property type="protein sequence ID" value="MBU3853624.1"/>
    <property type="molecule type" value="Genomic_DNA"/>
</dbReference>
<sequence length="735" mass="84777">MKQYLLVLLFLLLTPVTGKAQIDNFSQQNQGYNEEYGRMENGGSNHFSWGRDTTKSDKPIPIGLFMWNIDKRLGDITHVEADTMMYRFQNFNNTDGISGSYNTLGNLGSPRMNRLFMDREVFSETFFMEPYSFFYTPVNKFMFTNTKSPFTNLSYHRAGNTQDGEDRVRAYFASNINKLSGIGFLLDYAYGRGFYNNQATSLFNGSLYGYYLGDRYNMHAWISSNHIKIGENGGIDDDTYITNPESFSQSFRSKDIPTVLAETWNRNDDQTYFLTHRYNLGFDQSLITKDSIAKLIPADTTLFKSLKDSILRVRIETDTLLRKQVRDSLCQNYITSLALPSRFVPVTSFIHTLNVRHGVHGYYSRETPDFYYTNHYYGDQNQVKDIFDELSVRNTLGIALHEGFNKWAKAGLTAFATHEFRTYNLPYHLGTGGKATQRYTENNISVGGILSKKEGKLLHYKAEGDIVLLGEDVGQFNIDGKADLNFRLFKDTVTLAAHAYMKNLNPSFYYRHYQSQFTWWNNDLNYEFHTRIEGTLHSKKTKTTLRIGVENIKNYTYFGMEKTPYAENYETIGYSHNTVVNQYSGNIQVFSAILNQDFRFGIFNWENEIAYQKASNSAALPLPDLTLYSNLYIKFKIAKVLNLELGGDIRYFTKYYAPDYSPAIGQFVTQDRNSYVSIGNYPICNVYANLLLKHFRFYITGSHINASMNGNAFLAPHYPINPMVIRFGLSWNFYN</sequence>
<reference evidence="2" key="2">
    <citation type="submission" date="2021-04" db="EMBL/GenBank/DDBJ databases">
        <authorList>
            <person name="Gilroy R."/>
        </authorList>
    </citation>
    <scope>NUCLEOTIDE SEQUENCE</scope>
    <source>
        <strain evidence="2">G3-2149</strain>
    </source>
</reference>
<proteinExistence type="predicted"/>
<name>A0A9E2P155_9BACT</name>
<accession>A0A9E2P155</accession>
<dbReference type="Proteomes" id="UP000823865">
    <property type="component" value="Unassembled WGS sequence"/>
</dbReference>